<dbReference type="Pfam" id="PF00106">
    <property type="entry name" value="adh_short"/>
    <property type="match status" value="1"/>
</dbReference>
<dbReference type="GO" id="GO:0008209">
    <property type="term" value="P:androgen metabolic process"/>
    <property type="evidence" value="ECO:0007669"/>
    <property type="project" value="TreeGrafter"/>
</dbReference>
<name>A0A813SEU7_ADIRI</name>
<dbReference type="InterPro" id="IPR002347">
    <property type="entry name" value="SDR_fam"/>
</dbReference>
<dbReference type="Gene3D" id="3.40.50.720">
    <property type="entry name" value="NAD(P)-binding Rossmann-like Domain"/>
    <property type="match status" value="1"/>
</dbReference>
<proteinExistence type="predicted"/>
<dbReference type="EMBL" id="CAJNOJ010000014">
    <property type="protein sequence ID" value="CAF0808525.1"/>
    <property type="molecule type" value="Genomic_DNA"/>
</dbReference>
<dbReference type="AlphaFoldDB" id="A0A813SEU7"/>
<evidence type="ECO:0000313" key="3">
    <source>
        <dbReference type="EMBL" id="CAF0798363.1"/>
    </source>
</evidence>
<keyword evidence="1" id="KW-0560">Oxidoreductase</keyword>
<comment type="caution">
    <text evidence="3">The sequence shown here is derived from an EMBL/GenBank/DDBJ whole genome shotgun (WGS) entry which is preliminary data.</text>
</comment>
<dbReference type="InterPro" id="IPR036291">
    <property type="entry name" value="NAD(P)-bd_dom_sf"/>
</dbReference>
<reference evidence="3" key="1">
    <citation type="submission" date="2021-02" db="EMBL/GenBank/DDBJ databases">
        <authorList>
            <person name="Nowell W R."/>
        </authorList>
    </citation>
    <scope>NUCLEOTIDE SEQUENCE</scope>
</reference>
<dbReference type="GO" id="GO:0004303">
    <property type="term" value="F:estradiol 17-beta-dehydrogenase [NAD(P)+] activity"/>
    <property type="evidence" value="ECO:0007669"/>
    <property type="project" value="TreeGrafter"/>
</dbReference>
<protein>
    <submittedName>
        <fullName evidence="3">Uncharacterized protein</fullName>
    </submittedName>
</protein>
<dbReference type="Proteomes" id="UP000663828">
    <property type="component" value="Unassembled WGS sequence"/>
</dbReference>
<feature type="compositionally biased region" description="Polar residues" evidence="2">
    <location>
        <begin position="483"/>
        <end position="500"/>
    </location>
</feature>
<evidence type="ECO:0000313" key="5">
    <source>
        <dbReference type="Proteomes" id="UP000663828"/>
    </source>
</evidence>
<gene>
    <name evidence="4" type="ORF">EDS130_LOCUS5225</name>
    <name evidence="3" type="ORF">XAT740_LOCUS2846</name>
</gene>
<feature type="region of interest" description="Disordered" evidence="2">
    <location>
        <begin position="464"/>
        <end position="504"/>
    </location>
</feature>
<dbReference type="GO" id="GO:0008210">
    <property type="term" value="P:estrogen metabolic process"/>
    <property type="evidence" value="ECO:0007669"/>
    <property type="project" value="TreeGrafter"/>
</dbReference>
<evidence type="ECO:0000313" key="4">
    <source>
        <dbReference type="EMBL" id="CAF0808525.1"/>
    </source>
</evidence>
<dbReference type="PANTHER" id="PTHR43658:SF8">
    <property type="entry name" value="17-BETA-HYDROXYSTEROID DEHYDROGENASE 14-RELATED"/>
    <property type="match status" value="1"/>
</dbReference>
<accession>A0A813SEU7</accession>
<dbReference type="InterPro" id="IPR020904">
    <property type="entry name" value="Sc_DH/Rdtase_CS"/>
</dbReference>
<dbReference type="OrthoDB" id="1274115at2759"/>
<dbReference type="GO" id="GO:0005739">
    <property type="term" value="C:mitochondrion"/>
    <property type="evidence" value="ECO:0007669"/>
    <property type="project" value="TreeGrafter"/>
</dbReference>
<evidence type="ECO:0000256" key="1">
    <source>
        <dbReference type="ARBA" id="ARBA00023002"/>
    </source>
</evidence>
<organism evidence="3 5">
    <name type="scientific">Adineta ricciae</name>
    <name type="common">Rotifer</name>
    <dbReference type="NCBI Taxonomy" id="249248"/>
    <lineage>
        <taxon>Eukaryota</taxon>
        <taxon>Metazoa</taxon>
        <taxon>Spiralia</taxon>
        <taxon>Gnathifera</taxon>
        <taxon>Rotifera</taxon>
        <taxon>Eurotatoria</taxon>
        <taxon>Bdelloidea</taxon>
        <taxon>Adinetida</taxon>
        <taxon>Adinetidae</taxon>
        <taxon>Adineta</taxon>
    </lineage>
</organism>
<dbReference type="EMBL" id="CAJNOR010000104">
    <property type="protein sequence ID" value="CAF0798363.1"/>
    <property type="molecule type" value="Genomic_DNA"/>
</dbReference>
<evidence type="ECO:0000256" key="2">
    <source>
        <dbReference type="SAM" id="MobiDB-lite"/>
    </source>
</evidence>
<dbReference type="GO" id="GO:0006631">
    <property type="term" value="P:fatty acid metabolic process"/>
    <property type="evidence" value="ECO:0007669"/>
    <property type="project" value="TreeGrafter"/>
</dbReference>
<dbReference type="CDD" id="cd05371">
    <property type="entry name" value="HSD10-like_SDR_c"/>
    <property type="match status" value="1"/>
</dbReference>
<dbReference type="Proteomes" id="UP000663852">
    <property type="component" value="Unassembled WGS sequence"/>
</dbReference>
<keyword evidence="5" id="KW-1185">Reference proteome</keyword>
<dbReference type="PRINTS" id="PR00080">
    <property type="entry name" value="SDRFAMILY"/>
</dbReference>
<sequence length="706" mass="80490">MEERIHQDILEAKAQFENQDAQTSSSTNPLSHFRFRVVPDLKCNEFDKSLSKTSNISSEWDHIVNYALMNKNFEMFKQSLWFIRDQDDMCIRRALIAEYIRVCCYTTDEAVNDCIDQLLEYLHQDIESTWQYDINFLFELLHMAGVNVEKLSSLLVELGIKELLNDVQLILKLNYDDKTKSQASQNQIINSIKCVFRIVLSLCYFQVEKLKSNLSNDNYLFLFLLGFYLQLDRRFQDINTIHIARRLMTNALTLITTTYWNDKRDLLVKCLYGLSLKNVYIVELFLKTNERTVRIRTQLALLHLKRLVNMIEHEKKSEAMIIDEIIQHKLNPRLFERQIDFIDCVRLLGDIVDSYPIEQRLKCIAKLYAVIQPYTKTTHEKLLTDEHVLLLFDDWQRWATMLKPYMNDDDVQKLTGGASGLGLACAKRFSRQGARVIICDLPASKGSEVVQKWDIISQTSSQELDEQAEKLAAPRNAQDDGQKSTGNKTNIPSANQNLQTDGPYFFPADVTNEQQIQDMFNKVKQQYGRVDAVVNCAGIGVAFRTYNINKRSMHGLDEFKRVLNVNVAGTFNVIRWACHIMADNQSDAQGQRGVIINTASVAAYEGQIGQVAYAASKGAIVSMTLPLARDLANMGVRVCAIAPGVFHTPMLGSLPAKVRTLLGNMVPFPARLGNSDDYAHLAQAIIENPYLNGEIIRLDGALRMPP</sequence>
<dbReference type="PROSITE" id="PS00061">
    <property type="entry name" value="ADH_SHORT"/>
    <property type="match status" value="1"/>
</dbReference>
<dbReference type="PANTHER" id="PTHR43658">
    <property type="entry name" value="SHORT-CHAIN DEHYDROGENASE/REDUCTASE"/>
    <property type="match status" value="1"/>
</dbReference>
<dbReference type="PRINTS" id="PR00081">
    <property type="entry name" value="GDHRDH"/>
</dbReference>
<dbReference type="SUPFAM" id="SSF51735">
    <property type="entry name" value="NAD(P)-binding Rossmann-fold domains"/>
    <property type="match status" value="1"/>
</dbReference>